<gene>
    <name evidence="8" type="ORF">OLMES_2733</name>
</gene>
<dbReference type="AlphaFoldDB" id="A0A1Y0IBM9"/>
<name>A0A1Y0IBM9_9GAMM</name>
<keyword evidence="5" id="KW-0560">Oxidoreductase</keyword>
<dbReference type="PROSITE" id="PS51471">
    <property type="entry name" value="FE2OG_OXY"/>
    <property type="match status" value="1"/>
</dbReference>
<feature type="domain" description="Fe2OG dioxygenase" evidence="7">
    <location>
        <begin position="87"/>
        <end position="181"/>
    </location>
</feature>
<evidence type="ECO:0000256" key="6">
    <source>
        <dbReference type="ARBA" id="ARBA00023004"/>
    </source>
</evidence>
<keyword evidence="4" id="KW-0223">Dioxygenase</keyword>
<dbReference type="Gene3D" id="2.60.120.620">
    <property type="entry name" value="q2cbj1_9rhob like domain"/>
    <property type="match status" value="1"/>
</dbReference>
<accession>A0A1Y0IBM9</accession>
<evidence type="ECO:0000313" key="8">
    <source>
        <dbReference type="EMBL" id="ARU56783.1"/>
    </source>
</evidence>
<sequence>MDNVMKSSETQVLDRFLSDEECRVFVARSESAGYEDSFIISGGKPILAREIRNNKRVIIDDPDLAQDMWLRLKSQLTLTIQGWQPVGLNERFRFYRYEPRQLFRLHKDFPYESGALRSFLSLIIYLNDGFEGGETDFRDFKIPPQTGRAAIFKHELLHEGCAVLSGTKYAVRTDVMFRRNP</sequence>
<dbReference type="InterPro" id="IPR045054">
    <property type="entry name" value="P4HA-like"/>
</dbReference>
<dbReference type="InterPro" id="IPR044862">
    <property type="entry name" value="Pro_4_hyd_alph_FE2OG_OXY"/>
</dbReference>
<comment type="cofactor">
    <cofactor evidence="1">
        <name>L-ascorbate</name>
        <dbReference type="ChEBI" id="CHEBI:38290"/>
    </cofactor>
</comment>
<evidence type="ECO:0000256" key="5">
    <source>
        <dbReference type="ARBA" id="ARBA00023002"/>
    </source>
</evidence>
<dbReference type="SMART" id="SM00702">
    <property type="entry name" value="P4Hc"/>
    <property type="match status" value="1"/>
</dbReference>
<evidence type="ECO:0000256" key="2">
    <source>
        <dbReference type="ARBA" id="ARBA00022723"/>
    </source>
</evidence>
<keyword evidence="2" id="KW-0479">Metal-binding</keyword>
<proteinExistence type="predicted"/>
<keyword evidence="3" id="KW-0847">Vitamin C</keyword>
<dbReference type="InterPro" id="IPR006620">
    <property type="entry name" value="Pro_4_hyd_alph"/>
</dbReference>
<dbReference type="PANTHER" id="PTHR10869:SF246">
    <property type="entry name" value="TRANSMEMBRANE PROLYL 4-HYDROXYLASE"/>
    <property type="match status" value="1"/>
</dbReference>
<evidence type="ECO:0000256" key="3">
    <source>
        <dbReference type="ARBA" id="ARBA00022896"/>
    </source>
</evidence>
<dbReference type="GO" id="GO:0005506">
    <property type="term" value="F:iron ion binding"/>
    <property type="evidence" value="ECO:0007669"/>
    <property type="project" value="InterPro"/>
</dbReference>
<dbReference type="GO" id="GO:0004656">
    <property type="term" value="F:procollagen-proline 4-dioxygenase activity"/>
    <property type="evidence" value="ECO:0007669"/>
    <property type="project" value="TreeGrafter"/>
</dbReference>
<evidence type="ECO:0000259" key="7">
    <source>
        <dbReference type="PROSITE" id="PS51471"/>
    </source>
</evidence>
<keyword evidence="6" id="KW-0408">Iron</keyword>
<dbReference type="OrthoDB" id="269774at2"/>
<evidence type="ECO:0000313" key="9">
    <source>
        <dbReference type="Proteomes" id="UP000196027"/>
    </source>
</evidence>
<dbReference type="GO" id="GO:0031418">
    <property type="term" value="F:L-ascorbic acid binding"/>
    <property type="evidence" value="ECO:0007669"/>
    <property type="project" value="UniProtKB-KW"/>
</dbReference>
<dbReference type="RefSeq" id="WP_087461743.1">
    <property type="nucleotide sequence ID" value="NZ_CP021425.1"/>
</dbReference>
<reference evidence="8 9" key="1">
    <citation type="submission" date="2017-05" db="EMBL/GenBank/DDBJ databases">
        <title>Genomic insights into alkan degradation activity of Oleiphilus messinensis.</title>
        <authorList>
            <person name="Kozyavkin S.A."/>
            <person name="Slesarev A.I."/>
            <person name="Golyshin P.N."/>
            <person name="Korzhenkov A."/>
            <person name="Golyshina O.N."/>
            <person name="Toshchakov S.V."/>
        </authorList>
    </citation>
    <scope>NUCLEOTIDE SEQUENCE [LARGE SCALE GENOMIC DNA]</scope>
    <source>
        <strain evidence="8 9">ME102</strain>
    </source>
</reference>
<dbReference type="KEGG" id="ome:OLMES_2733"/>
<evidence type="ECO:0000256" key="1">
    <source>
        <dbReference type="ARBA" id="ARBA00001961"/>
    </source>
</evidence>
<dbReference type="Pfam" id="PF13640">
    <property type="entry name" value="2OG-FeII_Oxy_3"/>
    <property type="match status" value="1"/>
</dbReference>
<keyword evidence="9" id="KW-1185">Reference proteome</keyword>
<dbReference type="Proteomes" id="UP000196027">
    <property type="component" value="Chromosome"/>
</dbReference>
<dbReference type="EMBL" id="CP021425">
    <property type="protein sequence ID" value="ARU56783.1"/>
    <property type="molecule type" value="Genomic_DNA"/>
</dbReference>
<dbReference type="InterPro" id="IPR005123">
    <property type="entry name" value="Oxoglu/Fe-dep_dioxygenase_dom"/>
</dbReference>
<evidence type="ECO:0000256" key="4">
    <source>
        <dbReference type="ARBA" id="ARBA00022964"/>
    </source>
</evidence>
<protein>
    <submittedName>
        <fullName evidence="8">2OG-Fe(II) superfamily oxygenase</fullName>
    </submittedName>
</protein>
<organism evidence="8 9">
    <name type="scientific">Oleiphilus messinensis</name>
    <dbReference type="NCBI Taxonomy" id="141451"/>
    <lineage>
        <taxon>Bacteria</taxon>
        <taxon>Pseudomonadati</taxon>
        <taxon>Pseudomonadota</taxon>
        <taxon>Gammaproteobacteria</taxon>
        <taxon>Oceanospirillales</taxon>
        <taxon>Oleiphilaceae</taxon>
        <taxon>Oleiphilus</taxon>
    </lineage>
</organism>
<dbReference type="PANTHER" id="PTHR10869">
    <property type="entry name" value="PROLYL 4-HYDROXYLASE ALPHA SUBUNIT"/>
    <property type="match status" value="1"/>
</dbReference>